<dbReference type="InterPro" id="IPR000639">
    <property type="entry name" value="Epox_hydrolase-like"/>
</dbReference>
<feature type="domain" description="Epoxide hydrolase N-terminal" evidence="5">
    <location>
        <begin position="26"/>
        <end position="136"/>
    </location>
</feature>
<dbReference type="RefSeq" id="XP_018662343.1">
    <property type="nucleotide sequence ID" value="XM_018804530.1"/>
</dbReference>
<evidence type="ECO:0000256" key="2">
    <source>
        <dbReference type="ARBA" id="ARBA00022797"/>
    </source>
</evidence>
<evidence type="ECO:0000313" key="6">
    <source>
        <dbReference type="EMBL" id="PON26561.1"/>
    </source>
</evidence>
<dbReference type="InterPro" id="IPR029058">
    <property type="entry name" value="AB_hydrolase_fold"/>
</dbReference>
<protein>
    <recommendedName>
        <fullName evidence="5">Epoxide hydrolase N-terminal domain-containing protein</fullName>
    </recommendedName>
</protein>
<reference evidence="6 7" key="1">
    <citation type="journal article" date="2016" name="Genome Announc.">
        <title>Draft Whole-Genome Sequence of Trichoderma gamsii T6085, a Promising Biocontrol Agent of Fusarium Head Blight on Wheat.</title>
        <authorList>
            <person name="Baroncelli R."/>
            <person name="Zapparata A."/>
            <person name="Piaggeschi G."/>
            <person name="Sarrocco S."/>
            <person name="Vannacci G."/>
        </authorList>
    </citation>
    <scope>NUCLEOTIDE SEQUENCE [LARGE SCALE GENOMIC DNA]</scope>
    <source>
        <strain evidence="6 7">T6085</strain>
    </source>
</reference>
<keyword evidence="4" id="KW-0732">Signal</keyword>
<feature type="chain" id="PRO_5015122339" description="Epoxide hydrolase N-terminal domain-containing protein" evidence="4">
    <location>
        <begin position="20"/>
        <end position="401"/>
    </location>
</feature>
<dbReference type="PANTHER" id="PTHR21661">
    <property type="entry name" value="EPOXIDE HYDROLASE 1-RELATED"/>
    <property type="match status" value="1"/>
</dbReference>
<dbReference type="InterPro" id="IPR016292">
    <property type="entry name" value="Epoxide_hydrolase"/>
</dbReference>
<proteinExistence type="inferred from homology"/>
<dbReference type="InterPro" id="IPR010497">
    <property type="entry name" value="Epoxide_hydro_N"/>
</dbReference>
<dbReference type="PRINTS" id="PR00412">
    <property type="entry name" value="EPOXHYDRLASE"/>
</dbReference>
<dbReference type="SUPFAM" id="SSF53474">
    <property type="entry name" value="alpha/beta-Hydrolases"/>
    <property type="match status" value="1"/>
</dbReference>
<dbReference type="PANTHER" id="PTHR21661:SF35">
    <property type="entry name" value="EPOXIDE HYDROLASE"/>
    <property type="match status" value="1"/>
</dbReference>
<gene>
    <name evidence="6" type="ORF">TGAM01_v204571</name>
</gene>
<dbReference type="EMBL" id="JPDN02000013">
    <property type="protein sequence ID" value="PON26561.1"/>
    <property type="molecule type" value="Genomic_DNA"/>
</dbReference>
<dbReference type="GO" id="GO:0004301">
    <property type="term" value="F:epoxide hydrolase activity"/>
    <property type="evidence" value="ECO:0007669"/>
    <property type="project" value="TreeGrafter"/>
</dbReference>
<dbReference type="STRING" id="398673.A0A2P4ZQL9"/>
<sequence length="401" mass="45266">MRTLLLLSAYFGLLSETSAASIPAVKPFTVNLSSRVPHMLDLIGKTTLPAAELAAAHASLNMSLTTGMPLDTLKSLQNEWVTSFNWTREEEQINAYNHFTTQIGHQTVHFIHEKSKVPNAIPLILLHGWPGSFLEMVHLLDQLMLSNSSQAFDIVVPSLPGFGFSSPAPNEWSTSDTATLFNTLMIQVLGYKSYAVHGTDWGSVVGFDMYDQFNNTVKAAHFNFLPFFSLTPEQLTDQGIALTAAEAIQEQRAMDFENSGIGYYMEQATTVNTVGLALYDNPLGQLSWIAEKFIIWSDPRRGTGPSLVTNNEILRHVSMYYLTQTFDSAAFIYAQNPTGKGFSYTYRRARTNQPLLYSNFQWNMLFYPERLVATIGNLVYYNYRKTIVYPKRFTIWEAYQE</sequence>
<organism evidence="6 7">
    <name type="scientific">Trichoderma gamsii</name>
    <dbReference type="NCBI Taxonomy" id="398673"/>
    <lineage>
        <taxon>Eukaryota</taxon>
        <taxon>Fungi</taxon>
        <taxon>Dikarya</taxon>
        <taxon>Ascomycota</taxon>
        <taxon>Pezizomycotina</taxon>
        <taxon>Sordariomycetes</taxon>
        <taxon>Hypocreomycetidae</taxon>
        <taxon>Hypocreales</taxon>
        <taxon>Hypocreaceae</taxon>
        <taxon>Trichoderma</taxon>
    </lineage>
</organism>
<dbReference type="GO" id="GO:0097176">
    <property type="term" value="P:epoxide metabolic process"/>
    <property type="evidence" value="ECO:0007669"/>
    <property type="project" value="TreeGrafter"/>
</dbReference>
<keyword evidence="3" id="KW-0378">Hydrolase</keyword>
<dbReference type="Pfam" id="PF06441">
    <property type="entry name" value="EHN"/>
    <property type="match status" value="1"/>
</dbReference>
<evidence type="ECO:0000256" key="4">
    <source>
        <dbReference type="SAM" id="SignalP"/>
    </source>
</evidence>
<accession>A0A2P4ZQL9</accession>
<name>A0A2P4ZQL9_9HYPO</name>
<evidence type="ECO:0000313" key="7">
    <source>
        <dbReference type="Proteomes" id="UP000054821"/>
    </source>
</evidence>
<evidence type="ECO:0000259" key="5">
    <source>
        <dbReference type="Pfam" id="PF06441"/>
    </source>
</evidence>
<dbReference type="Gene3D" id="3.40.50.1820">
    <property type="entry name" value="alpha/beta hydrolase"/>
    <property type="match status" value="1"/>
</dbReference>
<comment type="caution">
    <text evidence="6">The sequence shown here is derived from an EMBL/GenBank/DDBJ whole genome shotgun (WGS) entry which is preliminary data.</text>
</comment>
<feature type="signal peptide" evidence="4">
    <location>
        <begin position="1"/>
        <end position="19"/>
    </location>
</feature>
<keyword evidence="2" id="KW-0058">Aromatic hydrocarbons catabolism</keyword>
<dbReference type="PIRSF" id="PIRSF001112">
    <property type="entry name" value="Epoxide_hydrolase"/>
    <property type="match status" value="1"/>
</dbReference>
<evidence type="ECO:0000256" key="3">
    <source>
        <dbReference type="ARBA" id="ARBA00022801"/>
    </source>
</evidence>
<dbReference type="Proteomes" id="UP000054821">
    <property type="component" value="Unassembled WGS sequence"/>
</dbReference>
<dbReference type="AlphaFoldDB" id="A0A2P4ZQL9"/>
<keyword evidence="7" id="KW-1185">Reference proteome</keyword>
<evidence type="ECO:0000256" key="1">
    <source>
        <dbReference type="ARBA" id="ARBA00010088"/>
    </source>
</evidence>
<dbReference type="GeneID" id="29984613"/>
<comment type="similarity">
    <text evidence="1">Belongs to the peptidase S33 family.</text>
</comment>